<protein>
    <submittedName>
        <fullName evidence="1">Uncharacterized protein</fullName>
    </submittedName>
</protein>
<reference evidence="1" key="1">
    <citation type="submission" date="2019-08" db="EMBL/GenBank/DDBJ databases">
        <authorList>
            <person name="Kucharzyk K."/>
            <person name="Murdoch R.W."/>
            <person name="Higgins S."/>
            <person name="Loffler F."/>
        </authorList>
    </citation>
    <scope>NUCLEOTIDE SEQUENCE</scope>
</reference>
<proteinExistence type="predicted"/>
<dbReference type="EMBL" id="VSSQ01002848">
    <property type="protein sequence ID" value="MPM17709.1"/>
    <property type="molecule type" value="Genomic_DNA"/>
</dbReference>
<organism evidence="1">
    <name type="scientific">bioreactor metagenome</name>
    <dbReference type="NCBI Taxonomy" id="1076179"/>
    <lineage>
        <taxon>unclassified sequences</taxon>
        <taxon>metagenomes</taxon>
        <taxon>ecological metagenomes</taxon>
    </lineage>
</organism>
<gene>
    <name evidence="1" type="ORF">SDC9_64106</name>
</gene>
<dbReference type="AlphaFoldDB" id="A0A644XNJ6"/>
<evidence type="ECO:0000313" key="1">
    <source>
        <dbReference type="EMBL" id="MPM17709.1"/>
    </source>
</evidence>
<accession>A0A644XNJ6</accession>
<name>A0A644XNJ6_9ZZZZ</name>
<sequence length="128" mass="13822">MGEYDALKILFQLQMPQRGAAVGGHAAGDHRHPPPLRFALAQVCPDAGLNGDMLIEISGQLHPLRDDFVDGLAEMAVRLCEHRCFGHNGMGYALVIGVGIRQPPPGQKLPVYILPDAVGLDQRAVHVE</sequence>
<comment type="caution">
    <text evidence="1">The sequence shown here is derived from an EMBL/GenBank/DDBJ whole genome shotgun (WGS) entry which is preliminary data.</text>
</comment>